<evidence type="ECO:0000313" key="3">
    <source>
        <dbReference type="EMBL" id="MFC7348625.1"/>
    </source>
</evidence>
<dbReference type="Pfam" id="PF02412">
    <property type="entry name" value="TSP_3"/>
    <property type="match status" value="3"/>
</dbReference>
<reference evidence="4" key="1">
    <citation type="journal article" date="2019" name="Int. J. Syst. Evol. Microbiol.">
        <title>The Global Catalogue of Microorganisms (GCM) 10K type strain sequencing project: providing services to taxonomists for standard genome sequencing and annotation.</title>
        <authorList>
            <consortium name="The Broad Institute Genomics Platform"/>
            <consortium name="The Broad Institute Genome Sequencing Center for Infectious Disease"/>
            <person name="Wu L."/>
            <person name="Ma J."/>
        </authorList>
    </citation>
    <scope>NUCLEOTIDE SEQUENCE [LARGE SCALE GENOMIC DNA]</scope>
    <source>
        <strain evidence="4">CCUG 54781</strain>
    </source>
</reference>
<sequence length="325" mass="37635">MKTVVTFCFLLLICCADAQEIIDRESFKKCRKEFNKKICLSDEDGDGVLFYLDQCPKDAGPVENNGCPWPDTDGDGIIDKDDSCPEIAGFPDNNGCPKADTDGDGIWDVEDACPTVSGLVENHGCPIQKLECTQFYEEEKLKFEKFKIDNKNIESIYSSLSINILNYLKKENNNIGIKEVYVDFLDYGPQCKYYPKGYVPQCNSSRNRDEYNFLITRFWNKNALESLSKKKNVLIQMKYFYTNYEKEFNDIISEELHNFLVKHKVSDRNVVISQKSLRNTNKEISIKIEVKFINPYEIMINYTPLVGRVYEVSKKLVYKDGKWIE</sequence>
<gene>
    <name evidence="3" type="ORF">ACFQO9_18055</name>
</gene>
<feature type="signal peptide" evidence="2">
    <location>
        <begin position="1"/>
        <end position="18"/>
    </location>
</feature>
<name>A0ABW2M3Z1_9FLAO</name>
<accession>A0ABW2M3Z1</accession>
<comment type="caution">
    <text evidence="3">The sequence shown here is derived from an EMBL/GenBank/DDBJ whole genome shotgun (WGS) entry which is preliminary data.</text>
</comment>
<dbReference type="EMBL" id="JBHTCR010000011">
    <property type="protein sequence ID" value="MFC7348625.1"/>
    <property type="molecule type" value="Genomic_DNA"/>
</dbReference>
<proteinExistence type="predicted"/>
<dbReference type="SUPFAM" id="SSF103647">
    <property type="entry name" value="TSP type-3 repeat"/>
    <property type="match status" value="1"/>
</dbReference>
<dbReference type="RefSeq" id="WP_378182684.1">
    <property type="nucleotide sequence ID" value="NZ_JBHTCR010000011.1"/>
</dbReference>
<evidence type="ECO:0000256" key="2">
    <source>
        <dbReference type="SAM" id="SignalP"/>
    </source>
</evidence>
<dbReference type="InterPro" id="IPR003367">
    <property type="entry name" value="Thrombospondin_3-like_rpt"/>
</dbReference>
<evidence type="ECO:0000313" key="4">
    <source>
        <dbReference type="Proteomes" id="UP001596550"/>
    </source>
</evidence>
<dbReference type="InterPro" id="IPR028974">
    <property type="entry name" value="TSP_type-3_rpt"/>
</dbReference>
<keyword evidence="4" id="KW-1185">Reference proteome</keyword>
<dbReference type="Proteomes" id="UP001596550">
    <property type="component" value="Unassembled WGS sequence"/>
</dbReference>
<dbReference type="Gene3D" id="4.10.1080.10">
    <property type="entry name" value="TSP type-3 repeat"/>
    <property type="match status" value="1"/>
</dbReference>
<protein>
    <submittedName>
        <fullName evidence="3">Thrombospondin type 3 repeat-containing protein</fullName>
    </submittedName>
</protein>
<evidence type="ECO:0000256" key="1">
    <source>
        <dbReference type="ARBA" id="ARBA00022729"/>
    </source>
</evidence>
<feature type="chain" id="PRO_5047265503" evidence="2">
    <location>
        <begin position="19"/>
        <end position="325"/>
    </location>
</feature>
<organism evidence="3 4">
    <name type="scientific">Chryseobacterium zhengzhouense</name>
    <dbReference type="NCBI Taxonomy" id="1636086"/>
    <lineage>
        <taxon>Bacteria</taxon>
        <taxon>Pseudomonadati</taxon>
        <taxon>Bacteroidota</taxon>
        <taxon>Flavobacteriia</taxon>
        <taxon>Flavobacteriales</taxon>
        <taxon>Weeksellaceae</taxon>
        <taxon>Chryseobacterium group</taxon>
        <taxon>Chryseobacterium</taxon>
    </lineage>
</organism>
<keyword evidence="1 2" id="KW-0732">Signal</keyword>